<name>A0A9D3YTI1_DREPO</name>
<sequence length="154" mass="18187">MSGPRKCLLTGLSLYFYLGQCPTSDINITHFLTKFHEDLTSNAFSRLITRFNRSHIHIIARSPDVHVLQTLTILEPRLRKNKFHEVLTRTNILPTFHDDLPIIVASRFLLRLMLTTDYARQTTDKRRSQKLAMLKCFFHRWLFRLPNPTILIRL</sequence>
<dbReference type="AlphaFoldDB" id="A0A9D3YTI1"/>
<keyword evidence="2" id="KW-1185">Reference proteome</keyword>
<comment type="caution">
    <text evidence="1">The sequence shown here is derived from an EMBL/GenBank/DDBJ whole genome shotgun (WGS) entry which is preliminary data.</text>
</comment>
<reference evidence="1" key="1">
    <citation type="journal article" date="2019" name="bioRxiv">
        <title>The Genome of the Zebra Mussel, Dreissena polymorpha: A Resource for Invasive Species Research.</title>
        <authorList>
            <person name="McCartney M.A."/>
            <person name="Auch B."/>
            <person name="Kono T."/>
            <person name="Mallez S."/>
            <person name="Zhang Y."/>
            <person name="Obille A."/>
            <person name="Becker A."/>
            <person name="Abrahante J.E."/>
            <person name="Garbe J."/>
            <person name="Badalamenti J.P."/>
            <person name="Herman A."/>
            <person name="Mangelson H."/>
            <person name="Liachko I."/>
            <person name="Sullivan S."/>
            <person name="Sone E.D."/>
            <person name="Koren S."/>
            <person name="Silverstein K.A.T."/>
            <person name="Beckman K.B."/>
            <person name="Gohl D.M."/>
        </authorList>
    </citation>
    <scope>NUCLEOTIDE SEQUENCE</scope>
    <source>
        <strain evidence="1">Duluth1</strain>
        <tissue evidence="1">Whole animal</tissue>
    </source>
</reference>
<accession>A0A9D3YTI1</accession>
<gene>
    <name evidence="1" type="ORF">DPMN_066442</name>
</gene>
<dbReference type="EMBL" id="JAIWYP010000014">
    <property type="protein sequence ID" value="KAH3707048.1"/>
    <property type="molecule type" value="Genomic_DNA"/>
</dbReference>
<reference evidence="1" key="2">
    <citation type="submission" date="2020-11" db="EMBL/GenBank/DDBJ databases">
        <authorList>
            <person name="McCartney M.A."/>
            <person name="Auch B."/>
            <person name="Kono T."/>
            <person name="Mallez S."/>
            <person name="Becker A."/>
            <person name="Gohl D.M."/>
            <person name="Silverstein K.A.T."/>
            <person name="Koren S."/>
            <person name="Bechman K.B."/>
            <person name="Herman A."/>
            <person name="Abrahante J.E."/>
            <person name="Garbe J."/>
        </authorList>
    </citation>
    <scope>NUCLEOTIDE SEQUENCE</scope>
    <source>
        <strain evidence="1">Duluth1</strain>
        <tissue evidence="1">Whole animal</tissue>
    </source>
</reference>
<proteinExistence type="predicted"/>
<dbReference type="Proteomes" id="UP000828390">
    <property type="component" value="Unassembled WGS sequence"/>
</dbReference>
<protein>
    <submittedName>
        <fullName evidence="1">Uncharacterized protein</fullName>
    </submittedName>
</protein>
<organism evidence="1 2">
    <name type="scientific">Dreissena polymorpha</name>
    <name type="common">Zebra mussel</name>
    <name type="synonym">Mytilus polymorpha</name>
    <dbReference type="NCBI Taxonomy" id="45954"/>
    <lineage>
        <taxon>Eukaryota</taxon>
        <taxon>Metazoa</taxon>
        <taxon>Spiralia</taxon>
        <taxon>Lophotrochozoa</taxon>
        <taxon>Mollusca</taxon>
        <taxon>Bivalvia</taxon>
        <taxon>Autobranchia</taxon>
        <taxon>Heteroconchia</taxon>
        <taxon>Euheterodonta</taxon>
        <taxon>Imparidentia</taxon>
        <taxon>Neoheterodontei</taxon>
        <taxon>Myida</taxon>
        <taxon>Dreissenoidea</taxon>
        <taxon>Dreissenidae</taxon>
        <taxon>Dreissena</taxon>
    </lineage>
</organism>
<evidence type="ECO:0000313" key="1">
    <source>
        <dbReference type="EMBL" id="KAH3707048.1"/>
    </source>
</evidence>
<evidence type="ECO:0000313" key="2">
    <source>
        <dbReference type="Proteomes" id="UP000828390"/>
    </source>
</evidence>